<dbReference type="InterPro" id="IPR001932">
    <property type="entry name" value="PPM-type_phosphatase-like_dom"/>
</dbReference>
<name>A0AAU9E2K8_9FIRM</name>
<evidence type="ECO:0000259" key="1">
    <source>
        <dbReference type="Pfam" id="PF13672"/>
    </source>
</evidence>
<dbReference type="EMBL" id="AP028654">
    <property type="protein sequence ID" value="BEP28764.1"/>
    <property type="molecule type" value="Genomic_DNA"/>
</dbReference>
<dbReference type="Proteomes" id="UP001321786">
    <property type="component" value="Chromosome"/>
</dbReference>
<dbReference type="AlphaFoldDB" id="A0AAU9E2K8"/>
<dbReference type="Gene3D" id="3.60.40.10">
    <property type="entry name" value="PPM-type phosphatase domain"/>
    <property type="match status" value="1"/>
</dbReference>
<dbReference type="SUPFAM" id="SSF81606">
    <property type="entry name" value="PP2C-like"/>
    <property type="match status" value="1"/>
</dbReference>
<accession>A0AAU9E2K8</accession>
<dbReference type="Pfam" id="PF13672">
    <property type="entry name" value="PP2C_2"/>
    <property type="match status" value="1"/>
</dbReference>
<dbReference type="RefSeq" id="WP_338537070.1">
    <property type="nucleotide sequence ID" value="NZ_AP028654.1"/>
</dbReference>
<evidence type="ECO:0000313" key="2">
    <source>
        <dbReference type="EMBL" id="BEP28764.1"/>
    </source>
</evidence>
<reference evidence="2 3" key="1">
    <citation type="submission" date="2023-08" db="EMBL/GenBank/DDBJ databases">
        <title>Helicovermis profunda gen. nov., sp. nov., a novel mesophilic, fermentative bacterium within the Bacillota from a deep-sea hydrothermal vent chimney.</title>
        <authorList>
            <person name="Miyazaki U."/>
            <person name="Mizutani D."/>
            <person name="Hashimoto Y."/>
            <person name="Tame A."/>
            <person name="Sawayama S."/>
            <person name="Miyazaki J."/>
            <person name="Takai K."/>
            <person name="Nakagawa S."/>
        </authorList>
    </citation>
    <scope>NUCLEOTIDE SEQUENCE [LARGE SCALE GENOMIC DNA]</scope>
    <source>
        <strain evidence="2 3">S502</strain>
    </source>
</reference>
<protein>
    <submittedName>
        <fullName evidence="2">PP2C family serine/threonine-protein phosphatase</fullName>
    </submittedName>
</protein>
<feature type="domain" description="PPM-type phosphatase" evidence="1">
    <location>
        <begin position="10"/>
        <end position="245"/>
    </location>
</feature>
<dbReference type="InterPro" id="IPR036457">
    <property type="entry name" value="PPM-type-like_dom_sf"/>
</dbReference>
<gene>
    <name evidence="2" type="ORF">HLPR_10950</name>
</gene>
<evidence type="ECO:0000313" key="3">
    <source>
        <dbReference type="Proteomes" id="UP001321786"/>
    </source>
</evidence>
<keyword evidence="3" id="KW-1185">Reference proteome</keyword>
<sequence length="263" mass="30093">MEKYAYASVIGNSHTIKNIKNQDSIKVIDKTKYFISSIADGHGSNICFRSDIGSSFAVESANIIIERQVALLNKENIDKEKITIEITNEWYKRVKKHLENNPIKDEDIKDFNKLELKKIEKNDLLIYGSTLMSLIITKNYIHVLNIGDGELLLKKKGEVKTESLNKSVNRIGNDTESLSLKNSHKYFNYMSMDKESVNAILMTTDGYPNSFKNERGFIKVIDDLIDIEKEHGMFIIEKNLSFWLEDTTKHGSGDDITVCFIIL</sequence>
<organism evidence="2 3">
    <name type="scientific">Helicovermis profundi</name>
    <dbReference type="NCBI Taxonomy" id="3065157"/>
    <lineage>
        <taxon>Bacteria</taxon>
        <taxon>Bacillati</taxon>
        <taxon>Bacillota</taxon>
        <taxon>Clostridia</taxon>
        <taxon>Helicovermis</taxon>
    </lineage>
</organism>
<proteinExistence type="predicted"/>
<dbReference type="KEGG" id="hprf:HLPR_10950"/>